<dbReference type="RefSeq" id="WP_157391828.1">
    <property type="nucleotide sequence ID" value="NZ_WRPP01000008.1"/>
</dbReference>
<dbReference type="AlphaFoldDB" id="A0A7K1V726"/>
<comment type="caution">
    <text evidence="1">The sequence shown here is derived from an EMBL/GenBank/DDBJ whole genome shotgun (WGS) entry which is preliminary data.</text>
</comment>
<protein>
    <submittedName>
        <fullName evidence="1">Uncharacterized protein</fullName>
    </submittedName>
</protein>
<accession>A0A7K1V726</accession>
<evidence type="ECO:0000313" key="1">
    <source>
        <dbReference type="EMBL" id="MVU82262.1"/>
    </source>
</evidence>
<gene>
    <name evidence="1" type="ORF">GPX89_34125</name>
</gene>
<dbReference type="EMBL" id="WRPP01000008">
    <property type="protein sequence ID" value="MVU82262.1"/>
    <property type="molecule type" value="Genomic_DNA"/>
</dbReference>
<dbReference type="Proteomes" id="UP000466794">
    <property type="component" value="Unassembled WGS sequence"/>
</dbReference>
<reference evidence="1 2" key="1">
    <citation type="submission" date="2019-12" db="EMBL/GenBank/DDBJ databases">
        <title>Nocardia sp. nov. ET3-3 isolated from soil.</title>
        <authorList>
            <person name="Kanchanasin P."/>
            <person name="Tanasupawat S."/>
            <person name="Yuki M."/>
            <person name="Kudo T."/>
        </authorList>
    </citation>
    <scope>NUCLEOTIDE SEQUENCE [LARGE SCALE GENOMIC DNA]</scope>
    <source>
        <strain evidence="1 2">ET3-3</strain>
    </source>
</reference>
<evidence type="ECO:0000313" key="2">
    <source>
        <dbReference type="Proteomes" id="UP000466794"/>
    </source>
</evidence>
<sequence>MTAITPGQFTTTTGTPEVVTMFRRFAALLAAAGRAVPFHREGDWGLAGSTNVIDRDRDRMALEIRALSTYREHN</sequence>
<proteinExistence type="predicted"/>
<organism evidence="1 2">
    <name type="scientific">Nocardia terrae</name>
    <dbReference type="NCBI Taxonomy" id="2675851"/>
    <lineage>
        <taxon>Bacteria</taxon>
        <taxon>Bacillati</taxon>
        <taxon>Actinomycetota</taxon>
        <taxon>Actinomycetes</taxon>
        <taxon>Mycobacteriales</taxon>
        <taxon>Nocardiaceae</taxon>
        <taxon>Nocardia</taxon>
    </lineage>
</organism>
<name>A0A7K1V726_9NOCA</name>
<keyword evidence="2" id="KW-1185">Reference proteome</keyword>